<comment type="caution">
    <text evidence="2">The sequence shown here is derived from an EMBL/GenBank/DDBJ whole genome shotgun (WGS) entry which is preliminary data.</text>
</comment>
<dbReference type="EMBL" id="BMIG01000004">
    <property type="protein sequence ID" value="GGA95922.1"/>
    <property type="molecule type" value="Genomic_DNA"/>
</dbReference>
<evidence type="ECO:0000313" key="2">
    <source>
        <dbReference type="EMBL" id="GGA95922.1"/>
    </source>
</evidence>
<keyword evidence="3" id="KW-1185">Reference proteome</keyword>
<name>A0A916SEA1_9BURK</name>
<feature type="region of interest" description="Disordered" evidence="1">
    <location>
        <begin position="122"/>
        <end position="149"/>
    </location>
</feature>
<feature type="compositionally biased region" description="Polar residues" evidence="1">
    <location>
        <begin position="1"/>
        <end position="12"/>
    </location>
</feature>
<feature type="compositionally biased region" description="Basic and acidic residues" evidence="1">
    <location>
        <begin position="132"/>
        <end position="149"/>
    </location>
</feature>
<proteinExistence type="predicted"/>
<evidence type="ECO:0008006" key="4">
    <source>
        <dbReference type="Google" id="ProtNLM"/>
    </source>
</evidence>
<evidence type="ECO:0000313" key="3">
    <source>
        <dbReference type="Proteomes" id="UP000620596"/>
    </source>
</evidence>
<dbReference type="AlphaFoldDB" id="A0A916SEA1"/>
<protein>
    <recommendedName>
        <fullName evidence="4">Bacteriocin</fullName>
    </recommendedName>
</protein>
<sequence length="149" mass="14424">MTVSAFASQVNAKETPMLPTTTTTSPVIAPPVDKDLAEQARPGHGIPSQDPESAAQTPITASESEREAGSVLTGGGMVAGAAAGAAVGAALAGPVGVLVGGTVGVVAGALGGAAAGSLVKPADTATVIPTSETRDDTHARDTERDDLSP</sequence>
<organism evidence="2 3">
    <name type="scientific">Polaromonas eurypsychrophila</name>
    <dbReference type="NCBI Taxonomy" id="1614635"/>
    <lineage>
        <taxon>Bacteria</taxon>
        <taxon>Pseudomonadati</taxon>
        <taxon>Pseudomonadota</taxon>
        <taxon>Betaproteobacteria</taxon>
        <taxon>Burkholderiales</taxon>
        <taxon>Comamonadaceae</taxon>
        <taxon>Polaromonas</taxon>
    </lineage>
</organism>
<feature type="compositionally biased region" description="Low complexity" evidence="1">
    <location>
        <begin position="15"/>
        <end position="31"/>
    </location>
</feature>
<reference evidence="2" key="1">
    <citation type="journal article" date="2014" name="Int. J. Syst. Evol. Microbiol.">
        <title>Complete genome sequence of Corynebacterium casei LMG S-19264T (=DSM 44701T), isolated from a smear-ripened cheese.</title>
        <authorList>
            <consortium name="US DOE Joint Genome Institute (JGI-PGF)"/>
            <person name="Walter F."/>
            <person name="Albersmeier A."/>
            <person name="Kalinowski J."/>
            <person name="Ruckert C."/>
        </authorList>
    </citation>
    <scope>NUCLEOTIDE SEQUENCE</scope>
    <source>
        <strain evidence="2">CGMCC 1.15322</strain>
    </source>
</reference>
<reference evidence="2" key="2">
    <citation type="submission" date="2020-09" db="EMBL/GenBank/DDBJ databases">
        <authorList>
            <person name="Sun Q."/>
            <person name="Zhou Y."/>
        </authorList>
    </citation>
    <scope>NUCLEOTIDE SEQUENCE</scope>
    <source>
        <strain evidence="2">CGMCC 1.15322</strain>
    </source>
</reference>
<feature type="region of interest" description="Disordered" evidence="1">
    <location>
        <begin position="1"/>
        <end position="70"/>
    </location>
</feature>
<dbReference type="Proteomes" id="UP000620596">
    <property type="component" value="Unassembled WGS sequence"/>
</dbReference>
<gene>
    <name evidence="2" type="ORF">GCM10011496_16410</name>
</gene>
<feature type="compositionally biased region" description="Polar residues" evidence="1">
    <location>
        <begin position="50"/>
        <end position="62"/>
    </location>
</feature>
<accession>A0A916SEA1</accession>
<evidence type="ECO:0000256" key="1">
    <source>
        <dbReference type="SAM" id="MobiDB-lite"/>
    </source>
</evidence>